<keyword evidence="10" id="KW-0325">Glycoprotein</keyword>
<dbReference type="PROSITE" id="PS50262">
    <property type="entry name" value="G_PROTEIN_RECEP_F1_2"/>
    <property type="match status" value="1"/>
</dbReference>
<evidence type="ECO:0000256" key="12">
    <source>
        <dbReference type="RuleBase" id="RU000688"/>
    </source>
</evidence>
<sequence length="299" mass="34333">MPNWTLGNQTEWTEFTVECLSNAPELQVPMFILFLLIYLIILNGNTTIIVNVAGNSNLHTPMYLLLSSFSLLEIFYTSTILPKLLAMLYTQHKTISVVGCKVQLYFFMVFLCMEFMLLAIMAYDRYVAVCHPLRYHSLISVKLCAKLITAIWIFCILDTLPLIFIIAYFSFCASNHIDHFYCDVTPVLKITCSDTSTLEILIFLNGIFLFLSAFSFTCLSYILIIRVILHIQSSEGRRKAFSTCSSHLTCVVIFYGTIYCLYMRPASNYEPGKDKFLSLLYIVLVPMLNPFIYIFSTLY</sequence>
<dbReference type="Proteomes" id="UP000812440">
    <property type="component" value="Chromosome 7"/>
</dbReference>
<evidence type="ECO:0000259" key="14">
    <source>
        <dbReference type="PROSITE" id="PS50262"/>
    </source>
</evidence>
<evidence type="ECO:0000256" key="11">
    <source>
        <dbReference type="ARBA" id="ARBA00023224"/>
    </source>
</evidence>
<name>A0A8T2IXC2_9PIPI</name>
<evidence type="ECO:0000256" key="13">
    <source>
        <dbReference type="RuleBase" id="RU363047"/>
    </source>
</evidence>
<keyword evidence="5 13" id="KW-0552">Olfaction</keyword>
<keyword evidence="6 13" id="KW-1133">Transmembrane helix</keyword>
<feature type="transmembrane region" description="Helical" evidence="13">
    <location>
        <begin position="143"/>
        <end position="171"/>
    </location>
</feature>
<dbReference type="FunFam" id="1.20.1070.10:FF:000010">
    <property type="entry name" value="Olfactory receptor"/>
    <property type="match status" value="1"/>
</dbReference>
<dbReference type="PRINTS" id="PR00237">
    <property type="entry name" value="GPCRRHODOPSN"/>
</dbReference>
<keyword evidence="7 12" id="KW-0297">G-protein coupled receptor</keyword>
<feature type="transmembrane region" description="Helical" evidence="13">
    <location>
        <begin position="30"/>
        <end position="50"/>
    </location>
</feature>
<keyword evidence="8 13" id="KW-0472">Membrane</keyword>
<reference evidence="15" key="1">
    <citation type="thesis" date="2020" institute="ProQuest LLC" country="789 East Eisenhower Parkway, Ann Arbor, MI, USA">
        <title>Comparative Genomics and Chromosome Evolution.</title>
        <authorList>
            <person name="Mudd A.B."/>
        </authorList>
    </citation>
    <scope>NUCLEOTIDE SEQUENCE</scope>
    <source>
        <strain evidence="15">Female2</strain>
        <tissue evidence="15">Blood</tissue>
    </source>
</reference>
<protein>
    <recommendedName>
        <fullName evidence="13">Olfactory receptor</fullName>
    </recommendedName>
</protein>
<evidence type="ECO:0000256" key="7">
    <source>
        <dbReference type="ARBA" id="ARBA00023040"/>
    </source>
</evidence>
<evidence type="ECO:0000313" key="15">
    <source>
        <dbReference type="EMBL" id="KAG8435700.1"/>
    </source>
</evidence>
<keyword evidence="9 12" id="KW-0675">Receptor</keyword>
<dbReference type="OrthoDB" id="5967130at2759"/>
<keyword evidence="2 13" id="KW-1003">Cell membrane</keyword>
<comment type="subcellular location">
    <subcellularLocation>
        <location evidence="1 13">Cell membrane</location>
        <topology evidence="1 13">Multi-pass membrane protein</topology>
    </subcellularLocation>
</comment>
<keyword evidence="3 13" id="KW-0716">Sensory transduction</keyword>
<dbReference type="Gene3D" id="1.20.1070.10">
    <property type="entry name" value="Rhodopsin 7-helix transmembrane proteins"/>
    <property type="match status" value="1"/>
</dbReference>
<comment type="similarity">
    <text evidence="12">Belongs to the G-protein coupled receptor 1 family.</text>
</comment>
<dbReference type="CDD" id="cd13954">
    <property type="entry name" value="7tmA_OR"/>
    <property type="match status" value="1"/>
</dbReference>
<evidence type="ECO:0000256" key="6">
    <source>
        <dbReference type="ARBA" id="ARBA00022989"/>
    </source>
</evidence>
<keyword evidence="11 12" id="KW-0807">Transducer</keyword>
<proteinExistence type="inferred from homology"/>
<dbReference type="SUPFAM" id="SSF81321">
    <property type="entry name" value="Family A G protein-coupled receptor-like"/>
    <property type="match status" value="1"/>
</dbReference>
<evidence type="ECO:0000256" key="9">
    <source>
        <dbReference type="ARBA" id="ARBA00023170"/>
    </source>
</evidence>
<gene>
    <name evidence="15" type="ORF">GDO86_013583</name>
</gene>
<keyword evidence="4 12" id="KW-0812">Transmembrane</keyword>
<dbReference type="InterPro" id="IPR017452">
    <property type="entry name" value="GPCR_Rhodpsn_7TM"/>
</dbReference>
<feature type="transmembrane region" description="Helical" evidence="13">
    <location>
        <begin position="62"/>
        <end position="82"/>
    </location>
</feature>
<dbReference type="InterPro" id="IPR050516">
    <property type="entry name" value="Olfactory_GPCR"/>
</dbReference>
<dbReference type="PANTHER" id="PTHR26452">
    <property type="entry name" value="OLFACTORY RECEPTOR"/>
    <property type="match status" value="1"/>
</dbReference>
<evidence type="ECO:0000256" key="10">
    <source>
        <dbReference type="ARBA" id="ARBA00023180"/>
    </source>
</evidence>
<feature type="transmembrane region" description="Helical" evidence="13">
    <location>
        <begin position="207"/>
        <end position="229"/>
    </location>
</feature>
<accession>A0A8T2IXC2</accession>
<keyword evidence="16" id="KW-1185">Reference proteome</keyword>
<organism evidence="15 16">
    <name type="scientific">Hymenochirus boettgeri</name>
    <name type="common">Congo dwarf clawed frog</name>
    <dbReference type="NCBI Taxonomy" id="247094"/>
    <lineage>
        <taxon>Eukaryota</taxon>
        <taxon>Metazoa</taxon>
        <taxon>Chordata</taxon>
        <taxon>Craniata</taxon>
        <taxon>Vertebrata</taxon>
        <taxon>Euteleostomi</taxon>
        <taxon>Amphibia</taxon>
        <taxon>Batrachia</taxon>
        <taxon>Anura</taxon>
        <taxon>Pipoidea</taxon>
        <taxon>Pipidae</taxon>
        <taxon>Pipinae</taxon>
        <taxon>Hymenochirus</taxon>
    </lineage>
</organism>
<feature type="transmembrane region" description="Helical" evidence="13">
    <location>
        <begin position="241"/>
        <end position="264"/>
    </location>
</feature>
<dbReference type="GO" id="GO:0005886">
    <property type="term" value="C:plasma membrane"/>
    <property type="evidence" value="ECO:0007669"/>
    <property type="project" value="UniProtKB-SubCell"/>
</dbReference>
<evidence type="ECO:0000256" key="4">
    <source>
        <dbReference type="ARBA" id="ARBA00022692"/>
    </source>
</evidence>
<dbReference type="InterPro" id="IPR000276">
    <property type="entry name" value="GPCR_Rhodpsn"/>
</dbReference>
<evidence type="ECO:0000256" key="8">
    <source>
        <dbReference type="ARBA" id="ARBA00023136"/>
    </source>
</evidence>
<comment type="caution">
    <text evidence="15">The sequence shown here is derived from an EMBL/GenBank/DDBJ whole genome shotgun (WGS) entry which is preliminary data.</text>
</comment>
<evidence type="ECO:0000313" key="16">
    <source>
        <dbReference type="Proteomes" id="UP000812440"/>
    </source>
</evidence>
<feature type="domain" description="G-protein coupled receptors family 1 profile" evidence="14">
    <location>
        <begin position="44"/>
        <end position="293"/>
    </location>
</feature>
<evidence type="ECO:0000256" key="3">
    <source>
        <dbReference type="ARBA" id="ARBA00022606"/>
    </source>
</evidence>
<evidence type="ECO:0000256" key="5">
    <source>
        <dbReference type="ARBA" id="ARBA00022725"/>
    </source>
</evidence>
<dbReference type="PROSITE" id="PS00237">
    <property type="entry name" value="G_PROTEIN_RECEP_F1_1"/>
    <property type="match status" value="1"/>
</dbReference>
<evidence type="ECO:0000256" key="1">
    <source>
        <dbReference type="ARBA" id="ARBA00004651"/>
    </source>
</evidence>
<dbReference type="InterPro" id="IPR000725">
    <property type="entry name" value="Olfact_rcpt"/>
</dbReference>
<dbReference type="PRINTS" id="PR00245">
    <property type="entry name" value="OLFACTORYR"/>
</dbReference>
<dbReference type="EMBL" id="JAACNH010000008">
    <property type="protein sequence ID" value="KAG8435700.1"/>
    <property type="molecule type" value="Genomic_DNA"/>
</dbReference>
<dbReference type="GO" id="GO:0004930">
    <property type="term" value="F:G protein-coupled receptor activity"/>
    <property type="evidence" value="ECO:0007669"/>
    <property type="project" value="UniProtKB-KW"/>
</dbReference>
<evidence type="ECO:0000256" key="2">
    <source>
        <dbReference type="ARBA" id="ARBA00022475"/>
    </source>
</evidence>
<dbReference type="GO" id="GO:0004984">
    <property type="term" value="F:olfactory receptor activity"/>
    <property type="evidence" value="ECO:0007669"/>
    <property type="project" value="InterPro"/>
</dbReference>
<feature type="transmembrane region" description="Helical" evidence="13">
    <location>
        <begin position="276"/>
        <end position="295"/>
    </location>
</feature>
<dbReference type="AlphaFoldDB" id="A0A8T2IXC2"/>
<dbReference type="Pfam" id="PF13853">
    <property type="entry name" value="7tm_4"/>
    <property type="match status" value="1"/>
</dbReference>
<feature type="transmembrane region" description="Helical" evidence="13">
    <location>
        <begin position="102"/>
        <end position="123"/>
    </location>
</feature>